<evidence type="ECO:0000313" key="2">
    <source>
        <dbReference type="EMBL" id="SFR07243.1"/>
    </source>
</evidence>
<evidence type="ECO:0000256" key="1">
    <source>
        <dbReference type="SAM" id="Phobius"/>
    </source>
</evidence>
<keyword evidence="1" id="KW-0472">Membrane</keyword>
<dbReference type="EMBL" id="FOYM01000014">
    <property type="protein sequence ID" value="SFR07243.1"/>
    <property type="molecule type" value="Genomic_DNA"/>
</dbReference>
<evidence type="ECO:0000313" key="3">
    <source>
        <dbReference type="Proteomes" id="UP000199584"/>
    </source>
</evidence>
<reference evidence="3" key="1">
    <citation type="submission" date="2016-10" db="EMBL/GenBank/DDBJ databases">
        <authorList>
            <person name="Varghese N."/>
            <person name="Submissions S."/>
        </authorList>
    </citation>
    <scope>NUCLEOTIDE SEQUENCE [LARGE SCALE GENOMIC DNA]</scope>
    <source>
        <strain evidence="3">DSM 3669</strain>
    </source>
</reference>
<feature type="transmembrane region" description="Helical" evidence="1">
    <location>
        <begin position="9"/>
        <end position="29"/>
    </location>
</feature>
<dbReference type="AlphaFoldDB" id="A0A1I6DP24"/>
<keyword evidence="3" id="KW-1185">Reference proteome</keyword>
<keyword evidence="1" id="KW-1133">Transmembrane helix</keyword>
<name>A0A1I6DP24_9FIRM</name>
<dbReference type="STRING" id="39060.SAMN05660706_11468"/>
<sequence>MRNYIKSSIWTNSCSGLGYGVLILALLMINSLPSPIPFLCGVFRGIWGHYCRNKI</sequence>
<keyword evidence="1" id="KW-0812">Transmembrane</keyword>
<protein>
    <submittedName>
        <fullName evidence="2">Uncharacterized protein</fullName>
    </submittedName>
</protein>
<accession>A0A1I6DP24</accession>
<dbReference type="Proteomes" id="UP000199584">
    <property type="component" value="Unassembled WGS sequence"/>
</dbReference>
<organism evidence="2 3">
    <name type="scientific">Desulfoscipio geothermicus DSM 3669</name>
    <dbReference type="NCBI Taxonomy" id="1121426"/>
    <lineage>
        <taxon>Bacteria</taxon>
        <taxon>Bacillati</taxon>
        <taxon>Bacillota</taxon>
        <taxon>Clostridia</taxon>
        <taxon>Eubacteriales</taxon>
        <taxon>Desulfallaceae</taxon>
        <taxon>Desulfoscipio</taxon>
    </lineage>
</organism>
<proteinExistence type="predicted"/>
<gene>
    <name evidence="2" type="ORF">SAMN05660706_11468</name>
</gene>